<dbReference type="PANTHER" id="PTHR12893:SF0">
    <property type="entry name" value="GRASP65"/>
    <property type="match status" value="1"/>
</dbReference>
<dbReference type="InterPro" id="IPR036034">
    <property type="entry name" value="PDZ_sf"/>
</dbReference>
<keyword evidence="9" id="KW-1185">Reference proteome</keyword>
<dbReference type="PANTHER" id="PTHR12893">
    <property type="entry name" value="GOLGI REASSEMBLY STACKING PROTEIN GRASP"/>
    <property type="match status" value="1"/>
</dbReference>
<organism evidence="8 9">
    <name type="scientific">Physocladia obscura</name>
    <dbReference type="NCBI Taxonomy" id="109957"/>
    <lineage>
        <taxon>Eukaryota</taxon>
        <taxon>Fungi</taxon>
        <taxon>Fungi incertae sedis</taxon>
        <taxon>Chytridiomycota</taxon>
        <taxon>Chytridiomycota incertae sedis</taxon>
        <taxon>Chytridiomycetes</taxon>
        <taxon>Chytridiales</taxon>
        <taxon>Chytriomycetaceae</taxon>
        <taxon>Physocladia</taxon>
    </lineage>
</organism>
<reference evidence="8" key="1">
    <citation type="submission" date="2020-05" db="EMBL/GenBank/DDBJ databases">
        <title>Phylogenomic resolution of chytrid fungi.</title>
        <authorList>
            <person name="Stajich J.E."/>
            <person name="Amses K."/>
            <person name="Simmons R."/>
            <person name="Seto K."/>
            <person name="Myers J."/>
            <person name="Bonds A."/>
            <person name="Quandt C.A."/>
            <person name="Barry K."/>
            <person name="Liu P."/>
            <person name="Grigoriev I."/>
            <person name="Longcore J.E."/>
            <person name="James T.Y."/>
        </authorList>
    </citation>
    <scope>NUCLEOTIDE SEQUENCE</scope>
    <source>
        <strain evidence="8">JEL0513</strain>
    </source>
</reference>
<feature type="compositionally biased region" description="Basic and acidic residues" evidence="6">
    <location>
        <begin position="267"/>
        <end position="292"/>
    </location>
</feature>
<feature type="domain" description="PDZ GRASP-type" evidence="7">
    <location>
        <begin position="132"/>
        <end position="228"/>
    </location>
</feature>
<dbReference type="AlphaFoldDB" id="A0AAD5XBT9"/>
<dbReference type="PROSITE" id="PS51865">
    <property type="entry name" value="PDZ_GRASP"/>
    <property type="match status" value="2"/>
</dbReference>
<feature type="binding site" evidence="5">
    <location>
        <position position="29"/>
    </location>
    <ligand>
        <name>Zn(2+)</name>
        <dbReference type="ChEBI" id="CHEBI:29105"/>
    </ligand>
</feature>
<sequence>MGNAESTGAADAAADKTQEKRADAGVGFHVLGVARGSVAWRSGLQPVFDWIVAVDGVRVSDADADAGRVLAALAATLRLAPPPTLTVFSVRTKQVRPVTIDFPANSIANVNANANYALGLTLRLCRIPNSFPVWHILNIHKNSPAESAAFIPHSDYIIGLISAPVKDGAFVLTDRDSLFELVQSRVGAVVPLAVYNVVLDSLRRVDLVPRYGWGGKGCIGADIGFGPLHTIPLLTQTVNSSVSENSAPTKPVMRIISRSINNNSDLSAHDHGGHSLHDNSHSHDSAHSHDDSYSENIHSNNSSHIHGKNHSHSISHPTSSSNDHNDYDHHSHSHNDHNNQSSNENHEIISPDDDNQREQQLHPSDGHENSHLHYLDGTNLGDAGGYSEMQHGGHDEGGHSAHSHGAGVDSHNHFHS</sequence>
<evidence type="ECO:0000313" key="9">
    <source>
        <dbReference type="Proteomes" id="UP001211907"/>
    </source>
</evidence>
<evidence type="ECO:0000256" key="6">
    <source>
        <dbReference type="SAM" id="MobiDB-lite"/>
    </source>
</evidence>
<evidence type="ECO:0000256" key="3">
    <source>
        <dbReference type="ARBA" id="ARBA00023034"/>
    </source>
</evidence>
<name>A0AAD5XBT9_9FUNG</name>
<dbReference type="GO" id="GO:0000139">
    <property type="term" value="C:Golgi membrane"/>
    <property type="evidence" value="ECO:0007669"/>
    <property type="project" value="UniProtKB-SubCell"/>
</dbReference>
<dbReference type="InterPro" id="IPR007583">
    <property type="entry name" value="GRASP55_65"/>
</dbReference>
<dbReference type="Proteomes" id="UP001211907">
    <property type="component" value="Unassembled WGS sequence"/>
</dbReference>
<dbReference type="GO" id="GO:0046872">
    <property type="term" value="F:metal ion binding"/>
    <property type="evidence" value="ECO:0007669"/>
    <property type="project" value="UniProtKB-KW"/>
</dbReference>
<feature type="compositionally biased region" description="Basic and acidic residues" evidence="6">
    <location>
        <begin position="323"/>
        <end position="337"/>
    </location>
</feature>
<comment type="subcellular location">
    <subcellularLocation>
        <location evidence="1">Golgi apparatus membrane</location>
    </subcellularLocation>
</comment>
<keyword evidence="4" id="KW-0472">Membrane</keyword>
<dbReference type="Pfam" id="PF04495">
    <property type="entry name" value="GRASP55_65"/>
    <property type="match status" value="1"/>
</dbReference>
<evidence type="ECO:0000313" key="8">
    <source>
        <dbReference type="EMBL" id="KAJ3096258.1"/>
    </source>
</evidence>
<dbReference type="SUPFAM" id="SSF50156">
    <property type="entry name" value="PDZ domain-like"/>
    <property type="match status" value="1"/>
</dbReference>
<dbReference type="InterPro" id="IPR024958">
    <property type="entry name" value="GRASP_PDZ"/>
</dbReference>
<gene>
    <name evidence="8" type="ORF">HK100_005606</name>
</gene>
<proteinExistence type="predicted"/>
<protein>
    <recommendedName>
        <fullName evidence="7">PDZ GRASP-type domain-containing protein</fullName>
    </recommendedName>
</protein>
<keyword evidence="3" id="KW-0333">Golgi apparatus</keyword>
<dbReference type="Gene3D" id="2.30.42.10">
    <property type="match status" value="2"/>
</dbReference>
<dbReference type="EMBL" id="JADGJH010002615">
    <property type="protein sequence ID" value="KAJ3096258.1"/>
    <property type="molecule type" value="Genomic_DNA"/>
</dbReference>
<keyword evidence="2" id="KW-0677">Repeat</keyword>
<feature type="binding site" evidence="5">
    <location>
        <position position="125"/>
    </location>
    <ligand>
        <name>Zn(2+)</name>
        <dbReference type="ChEBI" id="CHEBI:29105"/>
    </ligand>
</feature>
<keyword evidence="5" id="KW-0479">Metal-binding</keyword>
<comment type="caution">
    <text evidence="8">The sequence shown here is derived from an EMBL/GenBank/DDBJ whole genome shotgun (WGS) entry which is preliminary data.</text>
</comment>
<dbReference type="GO" id="GO:0007030">
    <property type="term" value="P:Golgi organization"/>
    <property type="evidence" value="ECO:0007669"/>
    <property type="project" value="TreeGrafter"/>
</dbReference>
<feature type="compositionally biased region" description="Basic and acidic residues" evidence="6">
    <location>
        <begin position="344"/>
        <end position="374"/>
    </location>
</feature>
<evidence type="ECO:0000256" key="2">
    <source>
        <dbReference type="ARBA" id="ARBA00022737"/>
    </source>
</evidence>
<evidence type="ECO:0000256" key="4">
    <source>
        <dbReference type="ARBA" id="ARBA00023136"/>
    </source>
</evidence>
<evidence type="ECO:0000256" key="5">
    <source>
        <dbReference type="PIRSR" id="PIRSR607583-1"/>
    </source>
</evidence>
<feature type="domain" description="PDZ GRASP-type" evidence="7">
    <location>
        <begin position="26"/>
        <end position="127"/>
    </location>
</feature>
<feature type="compositionally biased region" description="Low complexity" evidence="6">
    <location>
        <begin position="294"/>
        <end position="304"/>
    </location>
</feature>
<feature type="region of interest" description="Disordered" evidence="6">
    <location>
        <begin position="263"/>
        <end position="416"/>
    </location>
</feature>
<accession>A0AAD5XBT9</accession>
<evidence type="ECO:0000259" key="7">
    <source>
        <dbReference type="PROSITE" id="PS51865"/>
    </source>
</evidence>
<keyword evidence="5" id="KW-0862">Zinc</keyword>
<evidence type="ECO:0000256" key="1">
    <source>
        <dbReference type="ARBA" id="ARBA00004394"/>
    </source>
</evidence>